<reference evidence="3 4" key="1">
    <citation type="submission" date="2010-12" db="EMBL/GenBank/DDBJ databases">
        <title>The Genome Sequence of Coprobacillus sp. strain 29_1.</title>
        <authorList>
            <consortium name="The Broad Institute Genome Sequencing Platform"/>
            <person name="Earl A."/>
            <person name="Ward D."/>
            <person name="Feldgarden M."/>
            <person name="Gevers D."/>
            <person name="Daigneault M."/>
            <person name="Sibley C.D."/>
            <person name="White A."/>
            <person name="Strauss J."/>
            <person name="Allen-Vercoe E."/>
            <person name="Young S.K."/>
            <person name="Zeng Q."/>
            <person name="Gargeya S."/>
            <person name="Fitzgerald M."/>
            <person name="Haas B."/>
            <person name="Abouelleil A."/>
            <person name="Alvarado L."/>
            <person name="Arachchi H.M."/>
            <person name="Berlin A."/>
            <person name="Brown A."/>
            <person name="Chapman S.B."/>
            <person name="Chen Z."/>
            <person name="Dunbar C."/>
            <person name="Freedman E."/>
            <person name="Gearin G."/>
            <person name="Gellesch M."/>
            <person name="Goldberg J."/>
            <person name="Griggs A."/>
            <person name="Gujja S."/>
            <person name="Heilman E."/>
            <person name="Heiman D."/>
            <person name="Howarth C."/>
            <person name="Larson L."/>
            <person name="Lui A."/>
            <person name="MacDonald P.J.P."/>
            <person name="Mehta T."/>
            <person name="Montmayeur A."/>
            <person name="Murphy C."/>
            <person name="Neiman D."/>
            <person name="Pearson M."/>
            <person name="Priest M."/>
            <person name="Roberts A."/>
            <person name="Saif S."/>
            <person name="Shea T."/>
            <person name="Shenoy N."/>
            <person name="Sisk P."/>
            <person name="Stolte C."/>
            <person name="Sykes S."/>
            <person name="White J."/>
            <person name="Yandava C."/>
            <person name="Nusbaum C."/>
            <person name="Birren B."/>
        </authorList>
    </citation>
    <scope>NUCLEOTIDE SEQUENCE [LARGE SCALE GENOMIC DNA]</scope>
    <source>
        <strain evidence="3 4">29_1</strain>
    </source>
</reference>
<keyword evidence="1" id="KW-0677">Repeat</keyword>
<dbReference type="HOGENOM" id="CLU_078802_0_0_9"/>
<dbReference type="Pfam" id="PF00874">
    <property type="entry name" value="PRD"/>
    <property type="match status" value="2"/>
</dbReference>
<dbReference type="AlphaFoldDB" id="E7GBR6"/>
<dbReference type="eggNOG" id="COG3711">
    <property type="taxonomic scope" value="Bacteria"/>
</dbReference>
<dbReference type="InterPro" id="IPR036650">
    <property type="entry name" value="CAT_RNA-bd_dom_sf"/>
</dbReference>
<protein>
    <submittedName>
        <fullName evidence="3">Transcriptional antiterminator</fullName>
    </submittedName>
</protein>
<feature type="domain" description="PRD" evidence="2">
    <location>
        <begin position="171"/>
        <end position="280"/>
    </location>
</feature>
<evidence type="ECO:0000313" key="3">
    <source>
        <dbReference type="EMBL" id="EFW04478.1"/>
    </source>
</evidence>
<dbReference type="Gene3D" id="1.10.1790.10">
    <property type="entry name" value="PRD domain"/>
    <property type="match status" value="2"/>
</dbReference>
<dbReference type="SMART" id="SM01061">
    <property type="entry name" value="CAT_RBD"/>
    <property type="match status" value="1"/>
</dbReference>
<evidence type="ECO:0000256" key="1">
    <source>
        <dbReference type="ARBA" id="ARBA00022737"/>
    </source>
</evidence>
<sequence length="280" mass="32709">MIIKKILNNNVVVTTNDNKEEIIVMGKGLAYGKKTGDVIDTGKINKTFEMSLKPSQRKMINMLKDIPIEYMEISDQVIQKAKRELNNDIDDSLYISLTDHIHTSIERYREGILLKNQLLLEIKHFYKKEFELGLWTLSLIEEKYNIQMDDNEAGFIALHIVSSEVGKNISDVYEITGFIQGILELVKNYFGRDFNEDSLSYYRFVTHLKFFGLRVFNQAKHIQDDSLNNDLLEIMKEKYVQPYLCALEIKSLIERKYDYCLEDEEVLFLTIHVAKIVSNK</sequence>
<dbReference type="PANTHER" id="PTHR30185">
    <property type="entry name" value="CRYPTIC BETA-GLUCOSIDE BGL OPERON ANTITERMINATOR"/>
    <property type="match status" value="1"/>
</dbReference>
<dbReference type="SUPFAM" id="SSF50151">
    <property type="entry name" value="SacY-like RNA-binding domain"/>
    <property type="match status" value="1"/>
</dbReference>
<organism evidence="3 4">
    <name type="scientific">Coprobacillus cateniformis</name>
    <dbReference type="NCBI Taxonomy" id="100884"/>
    <lineage>
        <taxon>Bacteria</taxon>
        <taxon>Bacillati</taxon>
        <taxon>Bacillota</taxon>
        <taxon>Erysipelotrichia</taxon>
        <taxon>Erysipelotrichales</taxon>
        <taxon>Coprobacillaceae</taxon>
        <taxon>Coprobacillus</taxon>
    </lineage>
</organism>
<proteinExistence type="predicted"/>
<dbReference type="GO" id="GO:0006355">
    <property type="term" value="P:regulation of DNA-templated transcription"/>
    <property type="evidence" value="ECO:0007669"/>
    <property type="project" value="InterPro"/>
</dbReference>
<gene>
    <name evidence="3" type="ORF">HMPREF9488_02207</name>
</gene>
<dbReference type="GeneID" id="78230151"/>
<dbReference type="OrthoDB" id="9813552at2"/>
<dbReference type="NCBIfam" id="NF046042">
    <property type="entry name" value="LicT"/>
    <property type="match status" value="1"/>
</dbReference>
<dbReference type="InterPro" id="IPR036634">
    <property type="entry name" value="PRD_sf"/>
</dbReference>
<dbReference type="Gene3D" id="2.30.24.10">
    <property type="entry name" value="CAT RNA-binding domain"/>
    <property type="match status" value="1"/>
</dbReference>
<dbReference type="EMBL" id="ADKX01000036">
    <property type="protein sequence ID" value="EFW04478.1"/>
    <property type="molecule type" value="Genomic_DNA"/>
</dbReference>
<dbReference type="STRING" id="100884.GCA_000269565_02317"/>
<evidence type="ECO:0000313" key="4">
    <source>
        <dbReference type="Proteomes" id="UP000003157"/>
    </source>
</evidence>
<dbReference type="SUPFAM" id="SSF63520">
    <property type="entry name" value="PTS-regulatory domain, PRD"/>
    <property type="match status" value="2"/>
</dbReference>
<dbReference type="PROSITE" id="PS51372">
    <property type="entry name" value="PRD_2"/>
    <property type="match status" value="2"/>
</dbReference>
<comment type="caution">
    <text evidence="3">The sequence shown here is derived from an EMBL/GenBank/DDBJ whole genome shotgun (WGS) entry which is preliminary data.</text>
</comment>
<dbReference type="RefSeq" id="WP_008789307.1">
    <property type="nucleotide sequence ID" value="NZ_AKCB01000001.1"/>
</dbReference>
<accession>E7GBR6</accession>
<dbReference type="GO" id="GO:0003723">
    <property type="term" value="F:RNA binding"/>
    <property type="evidence" value="ECO:0007669"/>
    <property type="project" value="InterPro"/>
</dbReference>
<dbReference type="Pfam" id="PF03123">
    <property type="entry name" value="CAT_RBD"/>
    <property type="match status" value="1"/>
</dbReference>
<dbReference type="Proteomes" id="UP000003157">
    <property type="component" value="Unassembled WGS sequence"/>
</dbReference>
<dbReference type="PANTHER" id="PTHR30185:SF15">
    <property type="entry name" value="CRYPTIC BETA-GLUCOSIDE BGL OPERON ANTITERMINATOR"/>
    <property type="match status" value="1"/>
</dbReference>
<name>E7GBR6_9FIRM</name>
<feature type="domain" description="PRD" evidence="2">
    <location>
        <begin position="65"/>
        <end position="170"/>
    </location>
</feature>
<dbReference type="InterPro" id="IPR011608">
    <property type="entry name" value="PRD"/>
</dbReference>
<dbReference type="InterPro" id="IPR050661">
    <property type="entry name" value="BglG_antiterminators"/>
</dbReference>
<dbReference type="InterPro" id="IPR004341">
    <property type="entry name" value="CAT_RNA-bd_dom"/>
</dbReference>
<keyword evidence="4" id="KW-1185">Reference proteome</keyword>
<evidence type="ECO:0000259" key="2">
    <source>
        <dbReference type="PROSITE" id="PS51372"/>
    </source>
</evidence>